<sequence>MTNTDPIDFAYGDDARMGGVDIIISLSPSQAKAIGSEAGTMADWFHSALWAMALLRSGRNTAGEPYFAGPNDWYTPINDLDNRLIRRLEGVRDAVVRAHARSGGTVQELAHAMDVSRSTAQYRREVLLAATPSTWEQWAEDGGPEDKGRIKDPYKPGTPVADGDFYIGQKVRVVGVSGLLADRTDLIGKTGRVVSEASDGQVTVRGLSGKEHETFADFLGFEPHELLNAERKN</sequence>
<keyword evidence="1" id="KW-0614">Plasmid</keyword>
<accession>Q2LES8</accession>
<dbReference type="AlphaFoldDB" id="Q2LES8"/>
<organism evidence="1">
    <name type="scientific">Streptomyces sp. 44414</name>
    <dbReference type="NCBI Taxonomy" id="364103"/>
    <lineage>
        <taxon>Bacteria</taxon>
        <taxon>Bacillati</taxon>
        <taxon>Actinomycetota</taxon>
        <taxon>Actinomycetes</taxon>
        <taxon>Kitasatosporales</taxon>
        <taxon>Streptomycetaceae</taxon>
        <taxon>Streptomyces</taxon>
    </lineage>
</organism>
<gene>
    <name evidence="1" type="ORF">pRL2.24</name>
</gene>
<geneLocation type="plasmid" evidence="1">
    <name>pRL2</name>
</geneLocation>
<dbReference type="EMBL" id="DQ322650">
    <property type="protein sequence ID" value="ABC67387.1"/>
    <property type="molecule type" value="Genomic_DNA"/>
</dbReference>
<proteinExistence type="predicted"/>
<dbReference type="RefSeq" id="WP_011475449.1">
    <property type="nucleotide sequence ID" value="NC_007927.1"/>
</dbReference>
<evidence type="ECO:0000313" key="1">
    <source>
        <dbReference type="EMBL" id="ABC67387.1"/>
    </source>
</evidence>
<protein>
    <submittedName>
        <fullName evidence="1">PRL2-24</fullName>
    </submittedName>
</protein>
<name>Q2LES8_9ACTN</name>
<reference evidence="1" key="1">
    <citation type="journal article" date="2006" name="Appl. Environ. Microbiol.">
        <title>Diversity of telomere palindromic sequences and replication genes among Streptomyces linear plasmids.</title>
        <authorList>
            <person name="Zhang R."/>
            <person name="Yang Y."/>
            <person name="Fang P."/>
            <person name="Jiang C."/>
            <person name="Xu L."/>
            <person name="Zhu Y."/>
            <person name="Shen M."/>
            <person name="Xia H."/>
            <person name="Zhao J."/>
            <person name="Chen T."/>
            <person name="Qin Z."/>
        </authorList>
    </citation>
    <scope>NUCLEOTIDE SEQUENCE</scope>
    <source>
        <strain evidence="1">44414</strain>
        <plasmid evidence="1">pRL2</plasmid>
    </source>
</reference>